<evidence type="ECO:0000313" key="3">
    <source>
        <dbReference type="Proteomes" id="UP001302321"/>
    </source>
</evidence>
<reference evidence="2" key="2">
    <citation type="submission" date="2023-05" db="EMBL/GenBank/DDBJ databases">
        <authorList>
            <consortium name="Lawrence Berkeley National Laboratory"/>
            <person name="Steindorff A."/>
            <person name="Hensen N."/>
            <person name="Bonometti L."/>
            <person name="Westerberg I."/>
            <person name="Brannstrom I.O."/>
            <person name="Guillou S."/>
            <person name="Cros-Aarteil S."/>
            <person name="Calhoun S."/>
            <person name="Haridas S."/>
            <person name="Kuo A."/>
            <person name="Mondo S."/>
            <person name="Pangilinan J."/>
            <person name="Riley R."/>
            <person name="Labutti K."/>
            <person name="Andreopoulos B."/>
            <person name="Lipzen A."/>
            <person name="Chen C."/>
            <person name="Yanf M."/>
            <person name="Daum C."/>
            <person name="Ng V."/>
            <person name="Clum A."/>
            <person name="Ohm R."/>
            <person name="Martin F."/>
            <person name="Silar P."/>
            <person name="Natvig D."/>
            <person name="Lalanne C."/>
            <person name="Gautier V."/>
            <person name="Ament-Velasquez S.L."/>
            <person name="Kruys A."/>
            <person name="Hutchinson M.I."/>
            <person name="Powell A.J."/>
            <person name="Barry K."/>
            <person name="Miller A.N."/>
            <person name="Grigoriev I.V."/>
            <person name="Debuchy R."/>
            <person name="Gladieux P."/>
            <person name="Thoren M.H."/>
            <person name="Johannesson H."/>
        </authorList>
    </citation>
    <scope>NUCLEOTIDE SEQUENCE</scope>
    <source>
        <strain evidence="2">CBS 892.96</strain>
    </source>
</reference>
<gene>
    <name evidence="2" type="ORF">QBC36DRAFT_350570</name>
</gene>
<dbReference type="EMBL" id="MU866635">
    <property type="protein sequence ID" value="KAK4171133.1"/>
    <property type="molecule type" value="Genomic_DNA"/>
</dbReference>
<reference evidence="2" key="1">
    <citation type="journal article" date="2023" name="Mol. Phylogenet. Evol.">
        <title>Genome-scale phylogeny and comparative genomics of the fungal order Sordariales.</title>
        <authorList>
            <person name="Hensen N."/>
            <person name="Bonometti L."/>
            <person name="Westerberg I."/>
            <person name="Brannstrom I.O."/>
            <person name="Guillou S."/>
            <person name="Cros-Aarteil S."/>
            <person name="Calhoun S."/>
            <person name="Haridas S."/>
            <person name="Kuo A."/>
            <person name="Mondo S."/>
            <person name="Pangilinan J."/>
            <person name="Riley R."/>
            <person name="LaButti K."/>
            <person name="Andreopoulos B."/>
            <person name="Lipzen A."/>
            <person name="Chen C."/>
            <person name="Yan M."/>
            <person name="Daum C."/>
            <person name="Ng V."/>
            <person name="Clum A."/>
            <person name="Steindorff A."/>
            <person name="Ohm R.A."/>
            <person name="Martin F."/>
            <person name="Silar P."/>
            <person name="Natvig D.O."/>
            <person name="Lalanne C."/>
            <person name="Gautier V."/>
            <person name="Ament-Velasquez S.L."/>
            <person name="Kruys A."/>
            <person name="Hutchinson M.I."/>
            <person name="Powell A.J."/>
            <person name="Barry K."/>
            <person name="Miller A.N."/>
            <person name="Grigoriev I.V."/>
            <person name="Debuchy R."/>
            <person name="Gladieux P."/>
            <person name="Hiltunen Thoren M."/>
            <person name="Johannesson H."/>
        </authorList>
    </citation>
    <scope>NUCLEOTIDE SEQUENCE</scope>
    <source>
        <strain evidence="2">CBS 892.96</strain>
    </source>
</reference>
<dbReference type="Proteomes" id="UP001302321">
    <property type="component" value="Unassembled WGS sequence"/>
</dbReference>
<evidence type="ECO:0000256" key="1">
    <source>
        <dbReference type="SAM" id="MobiDB-lite"/>
    </source>
</evidence>
<name>A0AAN6VXQ3_9PEZI</name>
<accession>A0AAN6VXQ3</accession>
<dbReference type="AlphaFoldDB" id="A0AAN6VXQ3"/>
<comment type="caution">
    <text evidence="2">The sequence shown here is derived from an EMBL/GenBank/DDBJ whole genome shotgun (WGS) entry which is preliminary data.</text>
</comment>
<feature type="region of interest" description="Disordered" evidence="1">
    <location>
        <begin position="134"/>
        <end position="153"/>
    </location>
</feature>
<organism evidence="2 3">
    <name type="scientific">Triangularia setosa</name>
    <dbReference type="NCBI Taxonomy" id="2587417"/>
    <lineage>
        <taxon>Eukaryota</taxon>
        <taxon>Fungi</taxon>
        <taxon>Dikarya</taxon>
        <taxon>Ascomycota</taxon>
        <taxon>Pezizomycotina</taxon>
        <taxon>Sordariomycetes</taxon>
        <taxon>Sordariomycetidae</taxon>
        <taxon>Sordariales</taxon>
        <taxon>Podosporaceae</taxon>
        <taxon>Triangularia</taxon>
    </lineage>
</organism>
<proteinExistence type="predicted"/>
<protein>
    <submittedName>
        <fullName evidence="2">FluG domain-containing protein</fullName>
    </submittedName>
</protein>
<sequence>MLSYIGIMRDPRASKDMVPDEVWELMPPDQQIAALKAERAQLKGGQYRIKAYREDYFYNRPTWDIDTDGQEEDEYVEPAIDLHIPERAQLTQILCNQPDNLSSAELLELRIQAAELMVVLCGKRETVKRNRTRRRAQANVTVSEKSPGPDPFPLLIDRNHPKCRGKALEFKYLNYFKNHVETVHGVRLRA</sequence>
<keyword evidence="3" id="KW-1185">Reference proteome</keyword>
<evidence type="ECO:0000313" key="2">
    <source>
        <dbReference type="EMBL" id="KAK4171133.1"/>
    </source>
</evidence>